<feature type="region of interest" description="Disordered" evidence="1">
    <location>
        <begin position="1"/>
        <end position="33"/>
    </location>
</feature>
<evidence type="ECO:0000256" key="1">
    <source>
        <dbReference type="SAM" id="MobiDB-lite"/>
    </source>
</evidence>
<dbReference type="EMBL" id="BJMM01000013">
    <property type="protein sequence ID" value="GEB50496.1"/>
    <property type="molecule type" value="Genomic_DNA"/>
</dbReference>
<organism evidence="2 3">
    <name type="scientific">Streptomyces cacaoi</name>
    <dbReference type="NCBI Taxonomy" id="1898"/>
    <lineage>
        <taxon>Bacteria</taxon>
        <taxon>Bacillati</taxon>
        <taxon>Actinomycetota</taxon>
        <taxon>Actinomycetes</taxon>
        <taxon>Kitasatosporales</taxon>
        <taxon>Streptomycetaceae</taxon>
        <taxon>Streptomyces</taxon>
    </lineage>
</organism>
<keyword evidence="3" id="KW-1185">Reference proteome</keyword>
<dbReference type="Proteomes" id="UP000319210">
    <property type="component" value="Unassembled WGS sequence"/>
</dbReference>
<accession>A0A4Y3QYH2</accession>
<protein>
    <submittedName>
        <fullName evidence="2">Uncharacterized protein</fullName>
    </submittedName>
</protein>
<evidence type="ECO:0000313" key="3">
    <source>
        <dbReference type="Proteomes" id="UP000319210"/>
    </source>
</evidence>
<feature type="compositionally biased region" description="Basic and acidic residues" evidence="1">
    <location>
        <begin position="12"/>
        <end position="27"/>
    </location>
</feature>
<evidence type="ECO:0000313" key="2">
    <source>
        <dbReference type="EMBL" id="GEB50496.1"/>
    </source>
</evidence>
<dbReference type="AlphaFoldDB" id="A0A4Y3QYH2"/>
<name>A0A4Y3QYH2_STRCI</name>
<comment type="caution">
    <text evidence="2">The sequence shown here is derived from an EMBL/GenBank/DDBJ whole genome shotgun (WGS) entry which is preliminary data.</text>
</comment>
<sequence>MRKGFGGPLENVKAHPHEEDHHERSSSRTDGSLTACEHAADHCGHDTGYGGRDGAMQQHASVVRLHVVCSGEIGVD</sequence>
<proteinExistence type="predicted"/>
<gene>
    <name evidence="2" type="ORF">SCA03_30470</name>
</gene>
<reference evidence="2 3" key="1">
    <citation type="submission" date="2019-06" db="EMBL/GenBank/DDBJ databases">
        <title>Whole genome shotgun sequence of Streptomyces cacaoi subsp. cacaoi NBRC 12748.</title>
        <authorList>
            <person name="Hosoyama A."/>
            <person name="Uohara A."/>
            <person name="Ohji S."/>
            <person name="Ichikawa N."/>
        </authorList>
    </citation>
    <scope>NUCLEOTIDE SEQUENCE [LARGE SCALE GENOMIC DNA]</scope>
    <source>
        <strain evidence="2 3">NBRC 12748</strain>
    </source>
</reference>